<dbReference type="GO" id="GO:0016226">
    <property type="term" value="P:iron-sulfur cluster assembly"/>
    <property type="evidence" value="ECO:0007669"/>
    <property type="project" value="TreeGrafter"/>
</dbReference>
<dbReference type="SUPFAM" id="SSF103025">
    <property type="entry name" value="Folate-binding domain"/>
    <property type="match status" value="1"/>
</dbReference>
<dbReference type="EMBL" id="FNVE01000001">
    <property type="protein sequence ID" value="SEF50590.1"/>
    <property type="molecule type" value="Genomic_DNA"/>
</dbReference>
<organism evidence="1 2">
    <name type="scientific">Halopseudomonas aestusnigri</name>
    <dbReference type="NCBI Taxonomy" id="857252"/>
    <lineage>
        <taxon>Bacteria</taxon>
        <taxon>Pseudomonadati</taxon>
        <taxon>Pseudomonadota</taxon>
        <taxon>Gammaproteobacteria</taxon>
        <taxon>Pseudomonadales</taxon>
        <taxon>Pseudomonadaceae</taxon>
        <taxon>Halopseudomonas</taxon>
    </lineage>
</organism>
<comment type="caution">
    <text evidence="1">The sequence shown here is derived from an EMBL/GenBank/DDBJ whole genome shotgun (WGS) entry which is preliminary data.</text>
</comment>
<dbReference type="Gene3D" id="3.30.70.1630">
    <property type="match status" value="1"/>
</dbReference>
<protein>
    <recommendedName>
        <fullName evidence="3">Aminomethyltransferase folate-binding domain-containing protein</fullName>
    </recommendedName>
</protein>
<dbReference type="Gene3D" id="2.40.30.160">
    <property type="match status" value="1"/>
</dbReference>
<keyword evidence="2" id="KW-1185">Reference proteome</keyword>
<dbReference type="SUPFAM" id="SSF101790">
    <property type="entry name" value="Aminomethyltransferase beta-barrel domain"/>
    <property type="match status" value="1"/>
</dbReference>
<accession>A0AAQ1G412</accession>
<dbReference type="RefSeq" id="WP_088273333.1">
    <property type="nucleotide sequence ID" value="NZ_FNVE01000001.1"/>
</dbReference>
<evidence type="ECO:0000313" key="2">
    <source>
        <dbReference type="Proteomes" id="UP000243518"/>
    </source>
</evidence>
<reference evidence="1 2" key="1">
    <citation type="submission" date="2016-10" db="EMBL/GenBank/DDBJ databases">
        <authorList>
            <person name="Varghese N."/>
            <person name="Submissions S."/>
        </authorList>
    </citation>
    <scope>NUCLEOTIDE SEQUENCE [LARGE SCALE GENOMIC DNA]</scope>
    <source>
        <strain evidence="1 2">CECT 8317</strain>
    </source>
</reference>
<evidence type="ECO:0008006" key="3">
    <source>
        <dbReference type="Google" id="ProtNLM"/>
    </source>
</evidence>
<dbReference type="Proteomes" id="UP000243518">
    <property type="component" value="Unassembled WGS sequence"/>
</dbReference>
<evidence type="ECO:0000313" key="1">
    <source>
        <dbReference type="EMBL" id="SEF50590.1"/>
    </source>
</evidence>
<dbReference type="Gene3D" id="3.30.70.1400">
    <property type="entry name" value="Aminomethyltransferase beta-barrel domains"/>
    <property type="match status" value="1"/>
</dbReference>
<sequence length="329" mass="35718">MTQLPDLAARFTDDRADCATCISLLSHEGIIAVEGVDTDKFLQGQLTCDLKSVTGTTATLGARCNPKGRMQSSFYLWRTNQGVMLGLDRQLIAAQLADLGKYAVFYKCELSDQSDNRVGFGIWGEAADAALQSCGLDMPANGTVAHKDDLFAIGLPGGACVLWVPTEQAEYLLDTLCQHADPVSLNQWQLQRIRSGVGQVSDETREHFIPQMLNLQQLGGVSFRKGCYTGQEIVARMQYLGKLKRRMYRLLMAGEAPPSPGTEIIDRESGKVVGEVVMAARSHKAIEMLAVVQKDAAQLSTLSAGDSDGPLISLADLPYERELTSAEAE</sequence>
<dbReference type="AlphaFoldDB" id="A0AAQ1G412"/>
<dbReference type="PANTHER" id="PTHR22602:SF0">
    <property type="entry name" value="TRANSFERASE CAF17, MITOCHONDRIAL-RELATED"/>
    <property type="match status" value="1"/>
</dbReference>
<dbReference type="InterPro" id="IPR045179">
    <property type="entry name" value="YgfZ/GcvT"/>
</dbReference>
<name>A0AAQ1G412_9GAMM</name>
<dbReference type="PANTHER" id="PTHR22602">
    <property type="entry name" value="TRANSFERASE CAF17, MITOCHONDRIAL-RELATED"/>
    <property type="match status" value="1"/>
</dbReference>
<gene>
    <name evidence="1" type="ORF">SAMN05216586_101217</name>
</gene>
<dbReference type="InterPro" id="IPR029043">
    <property type="entry name" value="GcvT/YgfZ_C"/>
</dbReference>
<dbReference type="NCBIfam" id="TIGR03317">
    <property type="entry name" value="ygfZ_signature"/>
    <property type="match status" value="1"/>
</dbReference>
<dbReference type="PIRSF" id="PIRSF006487">
    <property type="entry name" value="GcvT"/>
    <property type="match status" value="1"/>
</dbReference>
<dbReference type="InterPro" id="IPR017703">
    <property type="entry name" value="YgfZ/GCV_T_CS"/>
</dbReference>
<proteinExistence type="predicted"/>